<evidence type="ECO:0000256" key="2">
    <source>
        <dbReference type="ARBA" id="ARBA00022857"/>
    </source>
</evidence>
<keyword evidence="2" id="KW-0521">NADP</keyword>
<dbReference type="InterPro" id="IPR008030">
    <property type="entry name" value="NmrA-like"/>
</dbReference>
<sequence>MEKDPSGRDADLTVMVTGATGMQGGAVARSLRHAGIRVVALVRDPASAAARALRAGDISLAVGDFDAPASLEEACAGCTSVFSVQPAPFADPDSERRQARALIDAARAAGVVHLVHTSVSGTGWRAHHPAVDAGEMRNYWDSKEDVEALVRSAGFNAYTIFKPAFFMENFLPPKTGHMFPHLAGGELVVATDENTEVALVAAGDLGCAVTAAVTDRRRFEGAEIELGGDTRTFPEIAATIAEVTGAPVSPRCLPRPEVDARMGRRSWSATQAWFDGVGYPARPHHAAAYGLDLTGFRHWAVQHRDELRAARNVNSPRV</sequence>
<dbReference type="InterPro" id="IPR036291">
    <property type="entry name" value="NAD(P)-bd_dom_sf"/>
</dbReference>
<evidence type="ECO:0000256" key="1">
    <source>
        <dbReference type="ARBA" id="ARBA00006328"/>
    </source>
</evidence>
<keyword evidence="5" id="KW-1185">Reference proteome</keyword>
<accession>A0A6I4MEC7</accession>
<comment type="caution">
    <text evidence="4">The sequence shown here is derived from an EMBL/GenBank/DDBJ whole genome shotgun (WGS) entry which is preliminary data.</text>
</comment>
<comment type="similarity">
    <text evidence="1">Belongs to the NmrA-type oxidoreductase family.</text>
</comment>
<evidence type="ECO:0000313" key="5">
    <source>
        <dbReference type="Proteomes" id="UP000462055"/>
    </source>
</evidence>
<reference evidence="4" key="1">
    <citation type="submission" date="2019-12" db="EMBL/GenBank/DDBJ databases">
        <title>Actinomadura physcomitrii sp. nov., a novel actinomycete isolated from moss [Physcomitrium sphaericum (Ludw) Fuernr].</title>
        <authorList>
            <person name="Zhuang X."/>
        </authorList>
    </citation>
    <scope>NUCLEOTIDE SEQUENCE [LARGE SCALE GENOMIC DNA]</scope>
    <source>
        <strain evidence="4">LD22</strain>
    </source>
</reference>
<feature type="domain" description="NmrA-like" evidence="3">
    <location>
        <begin position="13"/>
        <end position="260"/>
    </location>
</feature>
<evidence type="ECO:0000259" key="3">
    <source>
        <dbReference type="Pfam" id="PF05368"/>
    </source>
</evidence>
<evidence type="ECO:0000313" key="4">
    <source>
        <dbReference type="EMBL" id="MWA00949.1"/>
    </source>
</evidence>
<dbReference type="Gene3D" id="3.40.50.720">
    <property type="entry name" value="NAD(P)-binding Rossmann-like Domain"/>
    <property type="match status" value="1"/>
</dbReference>
<dbReference type="EMBL" id="WBMS02000007">
    <property type="protein sequence ID" value="MWA00949.1"/>
    <property type="molecule type" value="Genomic_DNA"/>
</dbReference>
<dbReference type="Pfam" id="PF05368">
    <property type="entry name" value="NmrA"/>
    <property type="match status" value="1"/>
</dbReference>
<organism evidence="4 5">
    <name type="scientific">Actinomadura physcomitrii</name>
    <dbReference type="NCBI Taxonomy" id="2650748"/>
    <lineage>
        <taxon>Bacteria</taxon>
        <taxon>Bacillati</taxon>
        <taxon>Actinomycetota</taxon>
        <taxon>Actinomycetes</taxon>
        <taxon>Streptosporangiales</taxon>
        <taxon>Thermomonosporaceae</taxon>
        <taxon>Actinomadura</taxon>
    </lineage>
</organism>
<dbReference type="PANTHER" id="PTHR42748:SF7">
    <property type="entry name" value="NMRA LIKE REDOX SENSOR 1-RELATED"/>
    <property type="match status" value="1"/>
</dbReference>
<dbReference type="AlphaFoldDB" id="A0A6I4MEC7"/>
<dbReference type="InterPro" id="IPR051164">
    <property type="entry name" value="NmrA-like_oxidored"/>
</dbReference>
<gene>
    <name evidence="4" type="ORF">F8568_011245</name>
</gene>
<name>A0A6I4MEC7_9ACTN</name>
<protein>
    <submittedName>
        <fullName evidence="4">NAD(P)H-binding protein</fullName>
    </submittedName>
</protein>
<dbReference type="Proteomes" id="UP000462055">
    <property type="component" value="Unassembled WGS sequence"/>
</dbReference>
<dbReference type="PANTHER" id="PTHR42748">
    <property type="entry name" value="NITROGEN METABOLITE REPRESSION PROTEIN NMRA FAMILY MEMBER"/>
    <property type="match status" value="1"/>
</dbReference>
<dbReference type="SUPFAM" id="SSF51735">
    <property type="entry name" value="NAD(P)-binding Rossmann-fold domains"/>
    <property type="match status" value="1"/>
</dbReference>
<proteinExistence type="inferred from homology"/>